<dbReference type="Proteomes" id="UP001066276">
    <property type="component" value="Chromosome 3_1"/>
</dbReference>
<evidence type="ECO:0000313" key="1">
    <source>
        <dbReference type="EMBL" id="KAJ1190248.1"/>
    </source>
</evidence>
<sequence>MASIPQFLALKSHPELLHTAAKISNYRGTSPIHLEVMFQSDITHWSPRAPRRSWRVPCRRTRPRLVSLLPGALGRLLPRASSARRCFGEARGEPRGARDWEDPRPRDRAATVRLNAAHHLSRSCRYSAGPFGAPGAARRNSTDRDCIGTPRPAVLPSQLDTIFIYTNRTASESFTVAPHGAGIPYLTQARPDCAEAPEAALNSAQRATCGGGAADVLALSGETARGIPCWAPGTHACRSVVELHSSRRHSSTRGVEGDCSLPLGACSSVVDNRGIGVWETPPLALPAEQVHSVAPDPRRLVHSRPAPSPLIHGIYNILKD</sequence>
<dbReference type="AlphaFoldDB" id="A0AAV7UMM5"/>
<keyword evidence="2" id="KW-1185">Reference proteome</keyword>
<gene>
    <name evidence="1" type="ORF">NDU88_006986</name>
</gene>
<reference evidence="1" key="1">
    <citation type="journal article" date="2022" name="bioRxiv">
        <title>Sequencing and chromosome-scale assembly of the giantPleurodeles waltlgenome.</title>
        <authorList>
            <person name="Brown T."/>
            <person name="Elewa A."/>
            <person name="Iarovenko S."/>
            <person name="Subramanian E."/>
            <person name="Araus A.J."/>
            <person name="Petzold A."/>
            <person name="Susuki M."/>
            <person name="Suzuki K.-i.T."/>
            <person name="Hayashi T."/>
            <person name="Toyoda A."/>
            <person name="Oliveira C."/>
            <person name="Osipova E."/>
            <person name="Leigh N.D."/>
            <person name="Simon A."/>
            <person name="Yun M.H."/>
        </authorList>
    </citation>
    <scope>NUCLEOTIDE SEQUENCE</scope>
    <source>
        <strain evidence="1">20211129_DDA</strain>
        <tissue evidence="1">Liver</tissue>
    </source>
</reference>
<accession>A0AAV7UMM5</accession>
<evidence type="ECO:0000313" key="2">
    <source>
        <dbReference type="Proteomes" id="UP001066276"/>
    </source>
</evidence>
<protein>
    <submittedName>
        <fullName evidence="1">Uncharacterized protein</fullName>
    </submittedName>
</protein>
<name>A0AAV7UMM5_PLEWA</name>
<dbReference type="EMBL" id="JANPWB010000005">
    <property type="protein sequence ID" value="KAJ1190248.1"/>
    <property type="molecule type" value="Genomic_DNA"/>
</dbReference>
<comment type="caution">
    <text evidence="1">The sequence shown here is derived from an EMBL/GenBank/DDBJ whole genome shotgun (WGS) entry which is preliminary data.</text>
</comment>
<proteinExistence type="predicted"/>
<organism evidence="1 2">
    <name type="scientific">Pleurodeles waltl</name>
    <name type="common">Iberian ribbed newt</name>
    <dbReference type="NCBI Taxonomy" id="8319"/>
    <lineage>
        <taxon>Eukaryota</taxon>
        <taxon>Metazoa</taxon>
        <taxon>Chordata</taxon>
        <taxon>Craniata</taxon>
        <taxon>Vertebrata</taxon>
        <taxon>Euteleostomi</taxon>
        <taxon>Amphibia</taxon>
        <taxon>Batrachia</taxon>
        <taxon>Caudata</taxon>
        <taxon>Salamandroidea</taxon>
        <taxon>Salamandridae</taxon>
        <taxon>Pleurodelinae</taxon>
        <taxon>Pleurodeles</taxon>
    </lineage>
</organism>